<dbReference type="SUPFAM" id="SSF49373">
    <property type="entry name" value="Invasin/intimin cell-adhesion fragments"/>
    <property type="match status" value="1"/>
</dbReference>
<dbReference type="Pfam" id="PF02368">
    <property type="entry name" value="Big_2"/>
    <property type="match status" value="1"/>
</dbReference>
<name>A0ABW1UAA4_9LACO</name>
<dbReference type="EMBL" id="JBHSSO010000016">
    <property type="protein sequence ID" value="MFC6289771.1"/>
    <property type="molecule type" value="Genomic_DNA"/>
</dbReference>
<feature type="domain" description="BIG2" evidence="2">
    <location>
        <begin position="167"/>
        <end position="251"/>
    </location>
</feature>
<feature type="signal peptide" evidence="1">
    <location>
        <begin position="1"/>
        <end position="31"/>
    </location>
</feature>
<proteinExistence type="predicted"/>
<keyword evidence="4" id="KW-1185">Reference proteome</keyword>
<dbReference type="SUPFAM" id="SSF110296">
    <property type="entry name" value="Oligoxyloglucan reducing end-specific cellobiohydrolase"/>
    <property type="match status" value="1"/>
</dbReference>
<evidence type="ECO:0000313" key="4">
    <source>
        <dbReference type="Proteomes" id="UP001596258"/>
    </source>
</evidence>
<dbReference type="InterPro" id="IPR008964">
    <property type="entry name" value="Invasin/intimin_cell_adhesion"/>
</dbReference>
<keyword evidence="1" id="KW-0732">Signal</keyword>
<dbReference type="SMART" id="SM00635">
    <property type="entry name" value="BID_2"/>
    <property type="match status" value="1"/>
</dbReference>
<organism evidence="3 4">
    <name type="scientific">Levilactobacillus angrenensis</name>
    <dbReference type="NCBI Taxonomy" id="2486020"/>
    <lineage>
        <taxon>Bacteria</taxon>
        <taxon>Bacillati</taxon>
        <taxon>Bacillota</taxon>
        <taxon>Bacilli</taxon>
        <taxon>Lactobacillales</taxon>
        <taxon>Lactobacillaceae</taxon>
        <taxon>Levilactobacillus</taxon>
    </lineage>
</organism>
<dbReference type="Gene3D" id="2.60.40.1080">
    <property type="match status" value="1"/>
</dbReference>
<evidence type="ECO:0000313" key="3">
    <source>
        <dbReference type="EMBL" id="MFC6289771.1"/>
    </source>
</evidence>
<dbReference type="RefSeq" id="WP_125574665.1">
    <property type="nucleotide sequence ID" value="NZ_JBHSSO010000016.1"/>
</dbReference>
<sequence>MGRRMRCVGIILGIMLVMVGLNQLCPATVHAAPTVTVPGRGTPSPAPFGLFGFYLNTGFSLQPDDRYTYLNSPETKILTTDTAHSMWTLVSVMAKDHFQWYQSTDAGKSWQKVGKGTDADLTLSSDKVGTIYYQQSFQYYTLFPLPLVTATYYSRVAQVKTLPTPVDATDLKVTSDSDYLYNNQQVAATTYVHGIPTPANATGNLSWRSSDDSLATVDAATGKVTANMAGKAGRVTVTGTLKNHDRADVTASTTIEIGGGLTDQTVDENQPATFTISGAGKQAPDTVTWHKVTPQGADTVVAKNQSLTYTTPATTQADDQSQFYAEVTVTMFDEQEKPQTQTITTNRAKLTVNPSQDPQVAVDNRIANLTASSGNTTTALSNVIPGDRCQISGIIMDQNSYSRLTDGDFIVRLPRSAQKVTIKINGKEVQAYQRPTTDGTAVDFIASGLDFKGDALWHAFVVTFTSQQTTSLHYTTRVQLVGSDAANHILGTYQGEPLTLNFSDGNLQATAQSVDFGTVGPDEFGQDVAAQGTGDLLAVVDNRREKAATQIDLQQVTAFQAGDRQLTAVLHYDNGQGQRLLLGTAAQSVATVAAGQSVPSLGPGHGQHLDFRLAPSAIYPGHYQATLQWTFISAPQG</sequence>
<dbReference type="Proteomes" id="UP001596258">
    <property type="component" value="Unassembled WGS sequence"/>
</dbReference>
<evidence type="ECO:0000256" key="1">
    <source>
        <dbReference type="SAM" id="SignalP"/>
    </source>
</evidence>
<accession>A0ABW1UAA4</accession>
<comment type="caution">
    <text evidence="3">The sequence shown here is derived from an EMBL/GenBank/DDBJ whole genome shotgun (WGS) entry which is preliminary data.</text>
</comment>
<dbReference type="InterPro" id="IPR003343">
    <property type="entry name" value="Big_2"/>
</dbReference>
<gene>
    <name evidence="3" type="ORF">ACFP1M_06090</name>
</gene>
<feature type="chain" id="PRO_5045260426" evidence="1">
    <location>
        <begin position="32"/>
        <end position="637"/>
    </location>
</feature>
<protein>
    <submittedName>
        <fullName evidence="3">Ig-like domain-containing protein</fullName>
    </submittedName>
</protein>
<reference evidence="4" key="1">
    <citation type="journal article" date="2019" name="Int. J. Syst. Evol. Microbiol.">
        <title>The Global Catalogue of Microorganisms (GCM) 10K type strain sequencing project: providing services to taxonomists for standard genome sequencing and annotation.</title>
        <authorList>
            <consortium name="The Broad Institute Genomics Platform"/>
            <consortium name="The Broad Institute Genome Sequencing Center for Infectious Disease"/>
            <person name="Wu L."/>
            <person name="Ma J."/>
        </authorList>
    </citation>
    <scope>NUCLEOTIDE SEQUENCE [LARGE SCALE GENOMIC DNA]</scope>
    <source>
        <strain evidence="4">CCM 8893</strain>
    </source>
</reference>
<evidence type="ECO:0000259" key="2">
    <source>
        <dbReference type="SMART" id="SM00635"/>
    </source>
</evidence>